<evidence type="ECO:0000256" key="7">
    <source>
        <dbReference type="ARBA" id="ARBA00023136"/>
    </source>
</evidence>
<feature type="transmembrane region" description="Helical" evidence="8">
    <location>
        <begin position="44"/>
        <end position="66"/>
    </location>
</feature>
<evidence type="ECO:0000313" key="10">
    <source>
        <dbReference type="Proteomes" id="UP000191554"/>
    </source>
</evidence>
<dbReference type="EMBL" id="MZGX01000002">
    <property type="protein sequence ID" value="OPX45909.1"/>
    <property type="molecule type" value="Genomic_DNA"/>
</dbReference>
<dbReference type="Gene3D" id="1.20.1740.10">
    <property type="entry name" value="Amino acid/polyamine transporter I"/>
    <property type="match status" value="1"/>
</dbReference>
<evidence type="ECO:0000256" key="4">
    <source>
        <dbReference type="ARBA" id="ARBA00022544"/>
    </source>
</evidence>
<dbReference type="Proteomes" id="UP000191554">
    <property type="component" value="Unassembled WGS sequence"/>
</dbReference>
<feature type="transmembrane region" description="Helical" evidence="8">
    <location>
        <begin position="275"/>
        <end position="296"/>
    </location>
</feature>
<dbReference type="AlphaFoldDB" id="A0A1V4SPV4"/>
<dbReference type="STRING" id="48256.CLHUN_03820"/>
<feature type="transmembrane region" description="Helical" evidence="8">
    <location>
        <begin position="189"/>
        <end position="209"/>
    </location>
</feature>
<evidence type="ECO:0000256" key="5">
    <source>
        <dbReference type="ARBA" id="ARBA00022692"/>
    </source>
</evidence>
<keyword evidence="5 8" id="KW-0812">Transmembrane</keyword>
<evidence type="ECO:0000256" key="2">
    <source>
        <dbReference type="ARBA" id="ARBA00007998"/>
    </source>
</evidence>
<dbReference type="PANTHER" id="PTHR34975">
    <property type="entry name" value="SPORE GERMINATION PROTEIN A2"/>
    <property type="match status" value="1"/>
</dbReference>
<dbReference type="NCBIfam" id="TIGR00912">
    <property type="entry name" value="2A0309"/>
    <property type="match status" value="1"/>
</dbReference>
<dbReference type="GO" id="GO:0009847">
    <property type="term" value="P:spore germination"/>
    <property type="evidence" value="ECO:0007669"/>
    <property type="project" value="InterPro"/>
</dbReference>
<feature type="transmembrane region" description="Helical" evidence="8">
    <location>
        <begin position="221"/>
        <end position="246"/>
    </location>
</feature>
<dbReference type="GO" id="GO:0016020">
    <property type="term" value="C:membrane"/>
    <property type="evidence" value="ECO:0007669"/>
    <property type="project" value="UniProtKB-SubCell"/>
</dbReference>
<dbReference type="Pfam" id="PF03845">
    <property type="entry name" value="Spore_permease"/>
    <property type="match status" value="1"/>
</dbReference>
<keyword evidence="10" id="KW-1185">Reference proteome</keyword>
<evidence type="ECO:0000256" key="8">
    <source>
        <dbReference type="SAM" id="Phobius"/>
    </source>
</evidence>
<feature type="transmembrane region" description="Helical" evidence="8">
    <location>
        <begin position="346"/>
        <end position="363"/>
    </location>
</feature>
<reference evidence="9 10" key="1">
    <citation type="submission" date="2017-03" db="EMBL/GenBank/DDBJ databases">
        <title>Genome sequence of Clostridium hungatei DSM 14427.</title>
        <authorList>
            <person name="Poehlein A."/>
            <person name="Daniel R."/>
        </authorList>
    </citation>
    <scope>NUCLEOTIDE SEQUENCE [LARGE SCALE GENOMIC DNA]</scope>
    <source>
        <strain evidence="9 10">DSM 14427</strain>
    </source>
</reference>
<dbReference type="OrthoDB" id="1675410at2"/>
<evidence type="ECO:0000313" key="9">
    <source>
        <dbReference type="EMBL" id="OPX45909.1"/>
    </source>
</evidence>
<gene>
    <name evidence="9" type="primary">yndE_3</name>
    <name evidence="9" type="ORF">CLHUN_03820</name>
</gene>
<protein>
    <submittedName>
        <fullName evidence="9">Spore germination protein YndE</fullName>
    </submittedName>
</protein>
<proteinExistence type="inferred from homology"/>
<comment type="caution">
    <text evidence="9">The sequence shown here is derived from an EMBL/GenBank/DDBJ whole genome shotgun (WGS) entry which is preliminary data.</text>
</comment>
<sequence length="374" mass="42134">MTEKMNDRQGYIGTYEAVCLTSIMMVTKIFYTSIAVIVKIEGTSGWYGTLISCLTSLVMFSFIFLLLKRFPHMDITKIFEAVIGRFAGKILTLLFSAYMIFYAASSIREFIEMIKAYNLPYTPPSILIFGFIAVCAIVAYHGLEGIARVSAIFFVPVIIGVVLILILASPNYDFDYIKPYFGYGLKKTIVTGVLRSSAYDEVVILAFIINSVHGLKICKRAGYSSILISGLTFSTNILCNILAFQYTAGSENLSSLFELSRAIYFNRFVQRLESIFLFAWVVASLVTVSIAFYLAIDIYTKAFRIPGHRPLIFPFSFILFMVALIPENMPEVVQVNIQFIRQYSGFFIYLAPIAILLLAVLFRKRGELHNGKKS</sequence>
<evidence type="ECO:0000256" key="1">
    <source>
        <dbReference type="ARBA" id="ARBA00004141"/>
    </source>
</evidence>
<feature type="transmembrane region" description="Helical" evidence="8">
    <location>
        <begin position="150"/>
        <end position="169"/>
    </location>
</feature>
<dbReference type="PANTHER" id="PTHR34975:SF2">
    <property type="entry name" value="SPORE GERMINATION PROTEIN A2"/>
    <property type="match status" value="1"/>
</dbReference>
<dbReference type="InterPro" id="IPR004761">
    <property type="entry name" value="Spore_GerAB"/>
</dbReference>
<name>A0A1V4SPV4_RUMHU</name>
<feature type="transmembrane region" description="Helical" evidence="8">
    <location>
        <begin position="308"/>
        <end position="326"/>
    </location>
</feature>
<feature type="transmembrane region" description="Helical" evidence="8">
    <location>
        <begin position="125"/>
        <end position="143"/>
    </location>
</feature>
<keyword evidence="4" id="KW-0309">Germination</keyword>
<feature type="transmembrane region" description="Helical" evidence="8">
    <location>
        <begin position="86"/>
        <end position="105"/>
    </location>
</feature>
<evidence type="ECO:0000256" key="6">
    <source>
        <dbReference type="ARBA" id="ARBA00022989"/>
    </source>
</evidence>
<organism evidence="9 10">
    <name type="scientific">Ruminiclostridium hungatei</name>
    <name type="common">Clostridium hungatei</name>
    <dbReference type="NCBI Taxonomy" id="48256"/>
    <lineage>
        <taxon>Bacteria</taxon>
        <taxon>Bacillati</taxon>
        <taxon>Bacillota</taxon>
        <taxon>Clostridia</taxon>
        <taxon>Eubacteriales</taxon>
        <taxon>Oscillospiraceae</taxon>
        <taxon>Ruminiclostridium</taxon>
    </lineage>
</organism>
<comment type="similarity">
    <text evidence="2">Belongs to the amino acid-polyamine-organocation (APC) superfamily. Spore germination protein (SGP) (TC 2.A.3.9) family.</text>
</comment>
<accession>A0A1V4SPV4</accession>
<comment type="subcellular location">
    <subcellularLocation>
        <location evidence="1">Membrane</location>
        <topology evidence="1">Multi-pass membrane protein</topology>
    </subcellularLocation>
</comment>
<evidence type="ECO:0000256" key="3">
    <source>
        <dbReference type="ARBA" id="ARBA00022448"/>
    </source>
</evidence>
<keyword evidence="6 8" id="KW-1133">Transmembrane helix</keyword>
<feature type="transmembrane region" description="Helical" evidence="8">
    <location>
        <begin position="12"/>
        <end position="38"/>
    </location>
</feature>
<keyword evidence="7 8" id="KW-0472">Membrane</keyword>
<keyword evidence="3" id="KW-0813">Transport</keyword>